<dbReference type="GO" id="GO:0006302">
    <property type="term" value="P:double-strand break repair"/>
    <property type="evidence" value="ECO:0007669"/>
    <property type="project" value="TreeGrafter"/>
</dbReference>
<keyword evidence="1" id="KW-0175">Coiled coil</keyword>
<proteinExistence type="predicted"/>
<gene>
    <name evidence="2" type="ORF">H4C75_17475</name>
</gene>
<accession>A0A7W2PZF8</accession>
<dbReference type="InterPro" id="IPR027417">
    <property type="entry name" value="P-loop_NTPase"/>
</dbReference>
<feature type="coiled-coil region" evidence="1">
    <location>
        <begin position="267"/>
        <end position="294"/>
    </location>
</feature>
<dbReference type="InterPro" id="IPR054787">
    <property type="entry name" value="TrlF_ATPase"/>
</dbReference>
<reference evidence="2 3" key="1">
    <citation type="submission" date="2020-07" db="EMBL/GenBank/DDBJ databases">
        <title>Diversity of carbapenemase encoding genes among Pseudomonas putida group clinical isolates in a tertiary Brazilian hospital.</title>
        <authorList>
            <person name="Alberto-Lei F."/>
            <person name="Nodari C.S."/>
            <person name="Streling A.P."/>
            <person name="Paulino J.T."/>
            <person name="Bessa-Neto F.O."/>
            <person name="Cayo R."/>
            <person name="Gales A.C."/>
        </authorList>
    </citation>
    <scope>NUCLEOTIDE SEQUENCE [LARGE SCALE GENOMIC DNA]</scope>
    <source>
        <strain evidence="2 3">14802</strain>
    </source>
</reference>
<dbReference type="PANTHER" id="PTHR32182">
    <property type="entry name" value="DNA REPLICATION AND REPAIR PROTEIN RECF"/>
    <property type="match status" value="1"/>
</dbReference>
<evidence type="ECO:0000313" key="3">
    <source>
        <dbReference type="Proteomes" id="UP000541770"/>
    </source>
</evidence>
<sequence length="658" mass="74634">MRDAKYCGRGKEFVVRFNPWLNSIIGGRGSGKSSLLEFIRMATGRSRDLLELPEGNEVRESFARFARKSLSRDDYGVLLDTTVVEMQYRKQHALYKLVWRSGEDIKISRDDEFVGWVDEVGDPVSRFPIKIFSQRQIFDIAKNPNSLLRLIDESSEVDHLAWKMRWEEEENLFLRINQEKRELQAKVSHKSTLTGQLADVEQKIQAIESSGHKDVLSRYQLANEDQRLVSERLKDFQSLVDEMHAAVDSSRFTPIASGELKSSSPDNVQVVQKIDELARALQSAQQDAISLIDEAGSKIEQFEAWLQSSKFASDNAAAAQSYQALVQELDRKGVQNPAIYEQLVHQRLTLKKSLSELGVLEGEVDKLHSEAMQSYERLKELRKDLSRRRLEFIDKYIGVNASIELTLEPFVDGDRIDQDFRRVISKADSTFVGDIYDADRQSGCLFELLSRLLSVSRDAFGFEELLGKRLEKVHEFKSSFVSLPKNGKIYGVAPGKRFKDFVDGLSREVMNKVVSWFPEDKLIVKYYDGKRFKDISQGSAGQKAATVLSFLLSYGDEPLVLDQPEDDLDNGLITSLIVSKLQENKSGRQLIVVTHNPNIVVNGDSEYVLALQDRGQIEVTAAGGLQDMHVRKNVCEIMEGGELALQQRYRRMVNLGSS</sequence>
<dbReference type="Proteomes" id="UP000541770">
    <property type="component" value="Unassembled WGS sequence"/>
</dbReference>
<dbReference type="AlphaFoldDB" id="A0A7W2PZF8"/>
<organism evidence="2 3">
    <name type="scientific">Pseudomonas mosselii</name>
    <dbReference type="NCBI Taxonomy" id="78327"/>
    <lineage>
        <taxon>Bacteria</taxon>
        <taxon>Pseudomonadati</taxon>
        <taxon>Pseudomonadota</taxon>
        <taxon>Gammaproteobacteria</taxon>
        <taxon>Pseudomonadales</taxon>
        <taxon>Pseudomonadaceae</taxon>
        <taxon>Pseudomonas</taxon>
    </lineage>
</organism>
<evidence type="ECO:0000313" key="2">
    <source>
        <dbReference type="EMBL" id="MBA6066532.1"/>
    </source>
</evidence>
<evidence type="ECO:0008006" key="4">
    <source>
        <dbReference type="Google" id="ProtNLM"/>
    </source>
</evidence>
<dbReference type="SUPFAM" id="SSF52540">
    <property type="entry name" value="P-loop containing nucleoside triphosphate hydrolases"/>
    <property type="match status" value="1"/>
</dbReference>
<name>A0A7W2PZF8_9PSED</name>
<dbReference type="NCBIfam" id="NF045780">
    <property type="entry name" value="TrlF_fam_ATP"/>
    <property type="match status" value="1"/>
</dbReference>
<evidence type="ECO:0000256" key="1">
    <source>
        <dbReference type="SAM" id="Coils"/>
    </source>
</evidence>
<protein>
    <recommendedName>
        <fullName evidence="4">RecF/RecN/SMC N-terminal domain-containing protein</fullName>
    </recommendedName>
</protein>
<dbReference type="PANTHER" id="PTHR32182:SF22">
    <property type="entry name" value="ATP-DEPENDENT ENDONUCLEASE, OLD FAMILY-RELATED"/>
    <property type="match status" value="1"/>
</dbReference>
<dbReference type="EMBL" id="JACGDE010000011">
    <property type="protein sequence ID" value="MBA6066532.1"/>
    <property type="molecule type" value="Genomic_DNA"/>
</dbReference>
<dbReference type="Gene3D" id="3.40.50.300">
    <property type="entry name" value="P-loop containing nucleotide triphosphate hydrolases"/>
    <property type="match status" value="2"/>
</dbReference>
<comment type="caution">
    <text evidence="2">The sequence shown here is derived from an EMBL/GenBank/DDBJ whole genome shotgun (WGS) entry which is preliminary data.</text>
</comment>
<dbReference type="GO" id="GO:0000731">
    <property type="term" value="P:DNA synthesis involved in DNA repair"/>
    <property type="evidence" value="ECO:0007669"/>
    <property type="project" value="TreeGrafter"/>
</dbReference>